<proteinExistence type="predicted"/>
<organism evidence="1 2">
    <name type="scientific">Halocatena pleomorpha</name>
    <dbReference type="NCBI Taxonomy" id="1785090"/>
    <lineage>
        <taxon>Archaea</taxon>
        <taxon>Methanobacteriati</taxon>
        <taxon>Methanobacteriota</taxon>
        <taxon>Stenosarchaea group</taxon>
        <taxon>Halobacteria</taxon>
        <taxon>Halobacteriales</taxon>
        <taxon>Natronomonadaceae</taxon>
        <taxon>Halocatena</taxon>
    </lineage>
</organism>
<evidence type="ECO:0000313" key="1">
    <source>
        <dbReference type="EMBL" id="RRJ33527.1"/>
    </source>
</evidence>
<comment type="caution">
    <text evidence="1">The sequence shown here is derived from an EMBL/GenBank/DDBJ whole genome shotgun (WGS) entry which is preliminary data.</text>
</comment>
<evidence type="ECO:0000313" key="2">
    <source>
        <dbReference type="Proteomes" id="UP000282322"/>
    </source>
</evidence>
<dbReference type="RefSeq" id="WP_124953392.1">
    <property type="nucleotide sequence ID" value="NZ_RRCH01000003.1"/>
</dbReference>
<accession>A0A3P3RJ02</accession>
<name>A0A3P3RJ02_9EURY</name>
<keyword evidence="2" id="KW-1185">Reference proteome</keyword>
<gene>
    <name evidence="1" type="ORF">EIK79_01625</name>
</gene>
<reference evidence="1 2" key="1">
    <citation type="submission" date="2018-11" db="EMBL/GenBank/DDBJ databases">
        <title>Taxonoimc description of Halomarina strain SPP-AMP-1.</title>
        <authorList>
            <person name="Pal Y."/>
            <person name="Srinivasana K."/>
            <person name="Verma A."/>
            <person name="Kumar P."/>
        </authorList>
    </citation>
    <scope>NUCLEOTIDE SEQUENCE [LARGE SCALE GENOMIC DNA]</scope>
    <source>
        <strain evidence="1 2">SPP-AMP-1</strain>
    </source>
</reference>
<protein>
    <submittedName>
        <fullName evidence="1">Uncharacterized protein</fullName>
    </submittedName>
</protein>
<dbReference type="EMBL" id="RRCH01000003">
    <property type="protein sequence ID" value="RRJ33527.1"/>
    <property type="molecule type" value="Genomic_DNA"/>
</dbReference>
<sequence length="113" mass="12572">MSQYGSRNRARSPITRIVPDLRITNYDLMEREVSVTITDETNEAVVTADRTVVRGGDITWRGVFQRPGTYDVTVSLHYGESVAATYSVQPGRTGIGLDIHPDSIEIYRVPASE</sequence>
<dbReference type="AlphaFoldDB" id="A0A3P3RJ02"/>
<dbReference type="Proteomes" id="UP000282322">
    <property type="component" value="Unassembled WGS sequence"/>
</dbReference>